<accession>A0A9D4KBN9</accession>
<proteinExistence type="predicted"/>
<dbReference type="EMBL" id="JAIWYP010000004">
    <property type="protein sequence ID" value="KAH3836412.1"/>
    <property type="molecule type" value="Genomic_DNA"/>
</dbReference>
<name>A0A9D4KBN9_DREPO</name>
<sequence length="57" mass="6532">MIKADEVIAYIGRVLCATVPRGQLRKKECSPETTDTIRIREINLKLPSREFTDIRSV</sequence>
<gene>
    <name evidence="1" type="ORF">DPMN_109782</name>
</gene>
<dbReference type="Proteomes" id="UP000828390">
    <property type="component" value="Unassembled WGS sequence"/>
</dbReference>
<keyword evidence="2" id="KW-1185">Reference proteome</keyword>
<comment type="caution">
    <text evidence="1">The sequence shown here is derived from an EMBL/GenBank/DDBJ whole genome shotgun (WGS) entry which is preliminary data.</text>
</comment>
<evidence type="ECO:0000313" key="1">
    <source>
        <dbReference type="EMBL" id="KAH3836412.1"/>
    </source>
</evidence>
<evidence type="ECO:0000313" key="2">
    <source>
        <dbReference type="Proteomes" id="UP000828390"/>
    </source>
</evidence>
<dbReference type="AlphaFoldDB" id="A0A9D4KBN9"/>
<protein>
    <submittedName>
        <fullName evidence="1">Uncharacterized protein</fullName>
    </submittedName>
</protein>
<reference evidence="1" key="2">
    <citation type="submission" date="2020-11" db="EMBL/GenBank/DDBJ databases">
        <authorList>
            <person name="McCartney M.A."/>
            <person name="Auch B."/>
            <person name="Kono T."/>
            <person name="Mallez S."/>
            <person name="Becker A."/>
            <person name="Gohl D.M."/>
            <person name="Silverstein K.A.T."/>
            <person name="Koren S."/>
            <person name="Bechman K.B."/>
            <person name="Herman A."/>
            <person name="Abrahante J.E."/>
            <person name="Garbe J."/>
        </authorList>
    </citation>
    <scope>NUCLEOTIDE SEQUENCE</scope>
    <source>
        <strain evidence="1">Duluth1</strain>
        <tissue evidence="1">Whole animal</tissue>
    </source>
</reference>
<reference evidence="1" key="1">
    <citation type="journal article" date="2019" name="bioRxiv">
        <title>The Genome of the Zebra Mussel, Dreissena polymorpha: A Resource for Invasive Species Research.</title>
        <authorList>
            <person name="McCartney M.A."/>
            <person name="Auch B."/>
            <person name="Kono T."/>
            <person name="Mallez S."/>
            <person name="Zhang Y."/>
            <person name="Obille A."/>
            <person name="Becker A."/>
            <person name="Abrahante J.E."/>
            <person name="Garbe J."/>
            <person name="Badalamenti J.P."/>
            <person name="Herman A."/>
            <person name="Mangelson H."/>
            <person name="Liachko I."/>
            <person name="Sullivan S."/>
            <person name="Sone E.D."/>
            <person name="Koren S."/>
            <person name="Silverstein K.A.T."/>
            <person name="Beckman K.B."/>
            <person name="Gohl D.M."/>
        </authorList>
    </citation>
    <scope>NUCLEOTIDE SEQUENCE</scope>
    <source>
        <strain evidence="1">Duluth1</strain>
        <tissue evidence="1">Whole animal</tissue>
    </source>
</reference>
<organism evidence="1 2">
    <name type="scientific">Dreissena polymorpha</name>
    <name type="common">Zebra mussel</name>
    <name type="synonym">Mytilus polymorpha</name>
    <dbReference type="NCBI Taxonomy" id="45954"/>
    <lineage>
        <taxon>Eukaryota</taxon>
        <taxon>Metazoa</taxon>
        <taxon>Spiralia</taxon>
        <taxon>Lophotrochozoa</taxon>
        <taxon>Mollusca</taxon>
        <taxon>Bivalvia</taxon>
        <taxon>Autobranchia</taxon>
        <taxon>Heteroconchia</taxon>
        <taxon>Euheterodonta</taxon>
        <taxon>Imparidentia</taxon>
        <taxon>Neoheterodontei</taxon>
        <taxon>Myida</taxon>
        <taxon>Dreissenoidea</taxon>
        <taxon>Dreissenidae</taxon>
        <taxon>Dreissena</taxon>
    </lineage>
</organism>